<accession>A0A0D2MCT1</accession>
<evidence type="ECO:0000313" key="1">
    <source>
        <dbReference type="EMBL" id="KJA21288.1"/>
    </source>
</evidence>
<protein>
    <submittedName>
        <fullName evidence="1">Uncharacterized protein</fullName>
    </submittedName>
</protein>
<organism evidence="1 2">
    <name type="scientific">Hypholoma sublateritium (strain FD-334 SS-4)</name>
    <dbReference type="NCBI Taxonomy" id="945553"/>
    <lineage>
        <taxon>Eukaryota</taxon>
        <taxon>Fungi</taxon>
        <taxon>Dikarya</taxon>
        <taxon>Basidiomycota</taxon>
        <taxon>Agaricomycotina</taxon>
        <taxon>Agaricomycetes</taxon>
        <taxon>Agaricomycetidae</taxon>
        <taxon>Agaricales</taxon>
        <taxon>Agaricineae</taxon>
        <taxon>Strophariaceae</taxon>
        <taxon>Hypholoma</taxon>
    </lineage>
</organism>
<name>A0A0D2MCT1_HYPSF</name>
<dbReference type="EMBL" id="KN817559">
    <property type="protein sequence ID" value="KJA21288.1"/>
    <property type="molecule type" value="Genomic_DNA"/>
</dbReference>
<reference evidence="2" key="1">
    <citation type="submission" date="2014-04" db="EMBL/GenBank/DDBJ databases">
        <title>Evolutionary Origins and Diversification of the Mycorrhizal Mutualists.</title>
        <authorList>
            <consortium name="DOE Joint Genome Institute"/>
            <consortium name="Mycorrhizal Genomics Consortium"/>
            <person name="Kohler A."/>
            <person name="Kuo A."/>
            <person name="Nagy L.G."/>
            <person name="Floudas D."/>
            <person name="Copeland A."/>
            <person name="Barry K.W."/>
            <person name="Cichocki N."/>
            <person name="Veneault-Fourrey C."/>
            <person name="LaButti K."/>
            <person name="Lindquist E.A."/>
            <person name="Lipzen A."/>
            <person name="Lundell T."/>
            <person name="Morin E."/>
            <person name="Murat C."/>
            <person name="Riley R."/>
            <person name="Ohm R."/>
            <person name="Sun H."/>
            <person name="Tunlid A."/>
            <person name="Henrissat B."/>
            <person name="Grigoriev I.V."/>
            <person name="Hibbett D.S."/>
            <person name="Martin F."/>
        </authorList>
    </citation>
    <scope>NUCLEOTIDE SEQUENCE [LARGE SCALE GENOMIC DNA]</scope>
    <source>
        <strain evidence="2">FD-334 SS-4</strain>
    </source>
</reference>
<gene>
    <name evidence="1" type="ORF">HYPSUDRAFT_42135</name>
</gene>
<proteinExistence type="predicted"/>
<dbReference type="AlphaFoldDB" id="A0A0D2MCT1"/>
<keyword evidence="2" id="KW-1185">Reference proteome</keyword>
<sequence length="78" mass="8157">MRLFRPVPSPLVVLLPPAHGLVIFVIGPSAYNAPTFDNRPSAKVAAASRMLMCAQCPCASAAVRGADSRLAHRTAASI</sequence>
<evidence type="ECO:0000313" key="2">
    <source>
        <dbReference type="Proteomes" id="UP000054270"/>
    </source>
</evidence>
<dbReference type="Proteomes" id="UP000054270">
    <property type="component" value="Unassembled WGS sequence"/>
</dbReference>